<dbReference type="OrthoDB" id="9808397at2"/>
<gene>
    <name evidence="2" type="ORF">CEK71_04020</name>
</gene>
<organism evidence="2 3">
    <name type="scientific">Methylovulum psychrotolerans</name>
    <dbReference type="NCBI Taxonomy" id="1704499"/>
    <lineage>
        <taxon>Bacteria</taxon>
        <taxon>Pseudomonadati</taxon>
        <taxon>Pseudomonadota</taxon>
        <taxon>Gammaproteobacteria</taxon>
        <taxon>Methylococcales</taxon>
        <taxon>Methylococcaceae</taxon>
        <taxon>Methylovulum</taxon>
    </lineage>
</organism>
<dbReference type="InterPro" id="IPR050764">
    <property type="entry name" value="CbbQ/NirQ/NorQ/GpvN"/>
</dbReference>
<dbReference type="SMART" id="SM00382">
    <property type="entry name" value="AAA"/>
    <property type="match status" value="1"/>
</dbReference>
<sequence>MTSNAAQQLEQHLRQELGKVVFGMDDTLHGLVIAWLANGHVLLEGVPGLGKTLLAKALAQLIGGSFGRIQGTADLMPTDMTGLHVFNSHQNSFDFVPGPLFNQVVLVDEINRTGPKTQSALLQAMEENFVTIDRQTYALAAGFFLIAAQNPYDFEGVYPLLESQLDRFLIRLLLSYPDADTEMAVLSRYDKPGGGHGAVLPTICALPDGLLAQARAEAAAVHVDTSLYQYVVQVAAASRNHPRLSLGLSTRGALSVMRCARVEAALQGRSYLLPDDIKTVAPWVVGHRLLPTAEAMLEGYTALQIYQELDSQIAVPRSGAAG</sequence>
<dbReference type="InterPro" id="IPR041628">
    <property type="entry name" value="ChlI/MoxR_AAA_lid"/>
</dbReference>
<dbReference type="EMBL" id="CP022129">
    <property type="protein sequence ID" value="ASF45297.1"/>
    <property type="molecule type" value="Genomic_DNA"/>
</dbReference>
<name>A0A1Z4BVE5_9GAMM</name>
<dbReference type="AlphaFoldDB" id="A0A1Z4BVE5"/>
<proteinExistence type="predicted"/>
<reference evidence="2 3" key="1">
    <citation type="submission" date="2017-06" db="EMBL/GenBank/DDBJ databases">
        <title>Genome Sequencing of the methanotroph Methylovulum psychrotolerants str. HV10-M2 isolated from a high-altitude environment.</title>
        <authorList>
            <person name="Mateos-Rivera A."/>
        </authorList>
    </citation>
    <scope>NUCLEOTIDE SEQUENCE [LARGE SCALE GENOMIC DNA]</scope>
    <source>
        <strain evidence="2 3">HV10_M2</strain>
    </source>
</reference>
<evidence type="ECO:0000313" key="2">
    <source>
        <dbReference type="EMBL" id="ASF45297.1"/>
    </source>
</evidence>
<dbReference type="Proteomes" id="UP000197019">
    <property type="component" value="Chromosome"/>
</dbReference>
<dbReference type="PANTHER" id="PTHR42759">
    <property type="entry name" value="MOXR FAMILY PROTEIN"/>
    <property type="match status" value="1"/>
</dbReference>
<dbReference type="Pfam" id="PF17863">
    <property type="entry name" value="AAA_lid_2"/>
    <property type="match status" value="1"/>
</dbReference>
<accession>A0A1Z4BVE5</accession>
<dbReference type="Gene3D" id="3.40.50.300">
    <property type="entry name" value="P-loop containing nucleotide triphosphate hydrolases"/>
    <property type="match status" value="1"/>
</dbReference>
<dbReference type="Gene3D" id="1.10.8.80">
    <property type="entry name" value="Magnesium chelatase subunit I, C-Terminal domain"/>
    <property type="match status" value="1"/>
</dbReference>
<dbReference type="RefSeq" id="WP_088618179.1">
    <property type="nucleotide sequence ID" value="NZ_CP022129.1"/>
</dbReference>
<evidence type="ECO:0000313" key="3">
    <source>
        <dbReference type="Proteomes" id="UP000197019"/>
    </source>
</evidence>
<evidence type="ECO:0000259" key="1">
    <source>
        <dbReference type="SMART" id="SM00382"/>
    </source>
</evidence>
<dbReference type="CDD" id="cd00009">
    <property type="entry name" value="AAA"/>
    <property type="match status" value="1"/>
</dbReference>
<dbReference type="PIRSF" id="PIRSF002849">
    <property type="entry name" value="AAA_ATPase_chaperone_MoxR_prd"/>
    <property type="match status" value="1"/>
</dbReference>
<dbReference type="InterPro" id="IPR003593">
    <property type="entry name" value="AAA+_ATPase"/>
</dbReference>
<keyword evidence="3" id="KW-1185">Reference proteome</keyword>
<dbReference type="InterPro" id="IPR027417">
    <property type="entry name" value="P-loop_NTPase"/>
</dbReference>
<dbReference type="PANTHER" id="PTHR42759:SF1">
    <property type="entry name" value="MAGNESIUM-CHELATASE SUBUNIT CHLD"/>
    <property type="match status" value="1"/>
</dbReference>
<protein>
    <recommendedName>
        <fullName evidence="1">AAA+ ATPase domain-containing protein</fullName>
    </recommendedName>
</protein>
<dbReference type="KEGG" id="mpsy:CEK71_04020"/>
<dbReference type="Pfam" id="PF07726">
    <property type="entry name" value="AAA_3"/>
    <property type="match status" value="1"/>
</dbReference>
<dbReference type="InterPro" id="IPR011703">
    <property type="entry name" value="ATPase_AAA-3"/>
</dbReference>
<dbReference type="GO" id="GO:0016887">
    <property type="term" value="F:ATP hydrolysis activity"/>
    <property type="evidence" value="ECO:0007669"/>
    <property type="project" value="InterPro"/>
</dbReference>
<feature type="domain" description="AAA+ ATPase" evidence="1">
    <location>
        <begin position="37"/>
        <end position="178"/>
    </location>
</feature>
<dbReference type="GO" id="GO:0005524">
    <property type="term" value="F:ATP binding"/>
    <property type="evidence" value="ECO:0007669"/>
    <property type="project" value="InterPro"/>
</dbReference>
<dbReference type="SUPFAM" id="SSF52540">
    <property type="entry name" value="P-loop containing nucleoside triphosphate hydrolases"/>
    <property type="match status" value="1"/>
</dbReference>